<keyword evidence="6" id="KW-0998">Cell outer membrane</keyword>
<dbReference type="RefSeq" id="WP_010798383.1">
    <property type="nucleotide sequence ID" value="NZ_CP069262.1"/>
</dbReference>
<comment type="subcellular location">
    <subcellularLocation>
        <location evidence="8">Cell outer membrane</location>
        <topology evidence="8">Lipid-anchor</topology>
    </subcellularLocation>
</comment>
<evidence type="ECO:0000256" key="1">
    <source>
        <dbReference type="ARBA" id="ARBA00007613"/>
    </source>
</evidence>
<organism evidence="12 13">
    <name type="scientific">Pseudomonas luteola</name>
    <dbReference type="NCBI Taxonomy" id="47886"/>
    <lineage>
        <taxon>Bacteria</taxon>
        <taxon>Pseudomonadati</taxon>
        <taxon>Pseudomonadota</taxon>
        <taxon>Gammaproteobacteria</taxon>
        <taxon>Pseudomonadales</taxon>
        <taxon>Pseudomonadaceae</taxon>
        <taxon>Pseudomonas</taxon>
    </lineage>
</organism>
<protein>
    <submittedName>
        <fullName evidence="11">Efflux transporter outer membrane subunit</fullName>
    </submittedName>
    <submittedName>
        <fullName evidence="12">RND efflux system outer membrane lipoprotein</fullName>
    </submittedName>
</protein>
<dbReference type="NCBIfam" id="TIGR01845">
    <property type="entry name" value="outer_NodT"/>
    <property type="match status" value="1"/>
</dbReference>
<keyword evidence="9" id="KW-0175">Coiled coil</keyword>
<dbReference type="InterPro" id="IPR010131">
    <property type="entry name" value="MdtP/NodT-like"/>
</dbReference>
<comment type="similarity">
    <text evidence="1 8">Belongs to the outer membrane factor (OMF) (TC 1.B.17) family.</text>
</comment>
<keyword evidence="2 8" id="KW-1134">Transmembrane beta strand</keyword>
<evidence type="ECO:0000256" key="9">
    <source>
        <dbReference type="SAM" id="Coils"/>
    </source>
</evidence>
<dbReference type="GO" id="GO:0015562">
    <property type="term" value="F:efflux transmembrane transporter activity"/>
    <property type="evidence" value="ECO:0007669"/>
    <property type="project" value="InterPro"/>
</dbReference>
<dbReference type="PROSITE" id="PS51257">
    <property type="entry name" value="PROKAR_LIPOPROTEIN"/>
    <property type="match status" value="1"/>
</dbReference>
<keyword evidence="4 8" id="KW-0472">Membrane</keyword>
<evidence type="ECO:0000313" key="14">
    <source>
        <dbReference type="Proteomes" id="UP000626180"/>
    </source>
</evidence>
<evidence type="ECO:0000256" key="3">
    <source>
        <dbReference type="ARBA" id="ARBA00022692"/>
    </source>
</evidence>
<reference evidence="12 13" key="1">
    <citation type="submission" date="2018-06" db="EMBL/GenBank/DDBJ databases">
        <authorList>
            <consortium name="Pathogen Informatics"/>
            <person name="Doyle S."/>
        </authorList>
    </citation>
    <scope>NUCLEOTIDE SEQUENCE [LARGE SCALE GENOMIC DNA]</scope>
    <source>
        <strain evidence="12 13">NCTC11842</strain>
    </source>
</reference>
<dbReference type="GO" id="GO:0009279">
    <property type="term" value="C:cell outer membrane"/>
    <property type="evidence" value="ECO:0007669"/>
    <property type="project" value="UniProtKB-SubCell"/>
</dbReference>
<dbReference type="Pfam" id="PF02321">
    <property type="entry name" value="OEP"/>
    <property type="match status" value="2"/>
</dbReference>
<proteinExistence type="inferred from homology"/>
<dbReference type="Proteomes" id="UP000626180">
    <property type="component" value="Unassembled WGS sequence"/>
</dbReference>
<reference evidence="11 14" key="2">
    <citation type="submission" date="2020-10" db="EMBL/GenBank/DDBJ databases">
        <title>Genome sequences of Pseudomonas isolates.</title>
        <authorList>
            <person name="Wessels L."/>
            <person name="Reich F."/>
            <person name="Hammerl J."/>
        </authorList>
    </citation>
    <scope>NUCLEOTIDE SEQUENCE [LARGE SCALE GENOMIC DNA]</scope>
    <source>
        <strain evidence="11 14">20-MO00624-0</strain>
    </source>
</reference>
<sequence length="499" mass="54261">MMSFSARPHYLGLALALAVGGCTVGPDYQRPQVTTPIAFKHAEGWQMAKPSDAIKRGQWWEVYGDSTLDGLMQRLENSNQTLTQYEAQYRQARALVRQARASFLPAVTGSAGATRSGQGGGSSSSYQYQTSTGTTITLPQGTSSATTSNSYTTSLGVSWELDLWGSIRRSVESQTGSAQASVAELASTKLSLQSELAQNYLQLRVLDAQQRLLDATVQAYERSLRVTENQYRAGMTTRSDVAQATTQLKSTQADAIDLKYQRAQLENAIAVLIGVPPSEFSLAAVETVPTVPGIPASVPSELLQRRPDIAQAERQVMAANAQIGVAKAAYYPTLSLTASGGYRNSQWGNLVSTPNRYWSIGPAFDLTLFDFGARRAQVEQAEASYDQTVAQYRQAVLNGFKEVEDYLVELDVLNQESGVRQEALDSARESLRLAENQYRAGLIDYLDVVTLQTTALNNERTNLTLLGSRLVTSVQLIAAMGGGWNAVELQQDPLARSEP</sequence>
<name>A0A2X2CKY8_PSELU</name>
<feature type="region of interest" description="Disordered" evidence="10">
    <location>
        <begin position="109"/>
        <end position="129"/>
    </location>
</feature>
<evidence type="ECO:0000256" key="6">
    <source>
        <dbReference type="ARBA" id="ARBA00023237"/>
    </source>
</evidence>
<dbReference type="Gene3D" id="1.20.1600.10">
    <property type="entry name" value="Outer membrane efflux proteins (OEP)"/>
    <property type="match status" value="1"/>
</dbReference>
<evidence type="ECO:0000256" key="5">
    <source>
        <dbReference type="ARBA" id="ARBA00023139"/>
    </source>
</evidence>
<evidence type="ECO:0000313" key="12">
    <source>
        <dbReference type="EMBL" id="SPZ06336.1"/>
    </source>
</evidence>
<evidence type="ECO:0000256" key="8">
    <source>
        <dbReference type="RuleBase" id="RU362097"/>
    </source>
</evidence>
<accession>A0A2X2CKY8</accession>
<evidence type="ECO:0000313" key="11">
    <source>
        <dbReference type="EMBL" id="MBF8640933.1"/>
    </source>
</evidence>
<dbReference type="InterPro" id="IPR003423">
    <property type="entry name" value="OMP_efflux"/>
</dbReference>
<evidence type="ECO:0000256" key="7">
    <source>
        <dbReference type="ARBA" id="ARBA00023288"/>
    </source>
</evidence>
<dbReference type="PANTHER" id="PTHR30203">
    <property type="entry name" value="OUTER MEMBRANE CATION EFFLUX PROTEIN"/>
    <property type="match status" value="1"/>
</dbReference>
<dbReference type="Proteomes" id="UP000250443">
    <property type="component" value="Unassembled WGS sequence"/>
</dbReference>
<dbReference type="EMBL" id="UAUF01000011">
    <property type="protein sequence ID" value="SPZ06336.1"/>
    <property type="molecule type" value="Genomic_DNA"/>
</dbReference>
<dbReference type="AlphaFoldDB" id="A0A2X2CKY8"/>
<evidence type="ECO:0000313" key="13">
    <source>
        <dbReference type="Proteomes" id="UP000250443"/>
    </source>
</evidence>
<evidence type="ECO:0000256" key="10">
    <source>
        <dbReference type="SAM" id="MobiDB-lite"/>
    </source>
</evidence>
<keyword evidence="14" id="KW-1185">Reference proteome</keyword>
<keyword evidence="7 8" id="KW-0449">Lipoprotein</keyword>
<keyword evidence="3 8" id="KW-0812">Transmembrane</keyword>
<keyword evidence="5 8" id="KW-0564">Palmitate</keyword>
<evidence type="ECO:0000256" key="2">
    <source>
        <dbReference type="ARBA" id="ARBA00022452"/>
    </source>
</evidence>
<dbReference type="SUPFAM" id="SSF56954">
    <property type="entry name" value="Outer membrane efflux proteins (OEP)"/>
    <property type="match status" value="1"/>
</dbReference>
<gene>
    <name evidence="12" type="primary">oprM_1</name>
    <name evidence="11" type="ORF">IRZ65_09570</name>
    <name evidence="12" type="ORF">NCTC11842_02227</name>
</gene>
<dbReference type="PANTHER" id="PTHR30203:SF33">
    <property type="entry name" value="BLR4455 PROTEIN"/>
    <property type="match status" value="1"/>
</dbReference>
<feature type="coiled-coil region" evidence="9">
    <location>
        <begin position="68"/>
        <end position="102"/>
    </location>
</feature>
<dbReference type="EMBL" id="JADMCD010000003">
    <property type="protein sequence ID" value="MBF8640933.1"/>
    <property type="molecule type" value="Genomic_DNA"/>
</dbReference>
<evidence type="ECO:0000256" key="4">
    <source>
        <dbReference type="ARBA" id="ARBA00023136"/>
    </source>
</evidence>
<dbReference type="Gene3D" id="2.20.200.10">
    <property type="entry name" value="Outer membrane efflux proteins (OEP)"/>
    <property type="match status" value="1"/>
</dbReference>